<dbReference type="InterPro" id="IPR007627">
    <property type="entry name" value="RNA_pol_sigma70_r2"/>
</dbReference>
<evidence type="ECO:0000259" key="6">
    <source>
        <dbReference type="Pfam" id="PF04542"/>
    </source>
</evidence>
<dbReference type="OrthoDB" id="265863at2"/>
<gene>
    <name evidence="7" type="ORF">ETU37_17630</name>
</gene>
<dbReference type="RefSeq" id="WP_129988658.1">
    <property type="nucleotide sequence ID" value="NZ_SDPU01000032.1"/>
</dbReference>
<protein>
    <submittedName>
        <fullName evidence="7">Sigma-70 family RNA polymerase sigma factor</fullName>
    </submittedName>
</protein>
<accession>A0A4Q5IYT4</accession>
<dbReference type="Gene3D" id="1.10.10.10">
    <property type="entry name" value="Winged helix-like DNA-binding domain superfamily/Winged helix DNA-binding domain"/>
    <property type="match status" value="1"/>
</dbReference>
<evidence type="ECO:0000256" key="2">
    <source>
        <dbReference type="ARBA" id="ARBA00023015"/>
    </source>
</evidence>
<dbReference type="InterPro" id="IPR013325">
    <property type="entry name" value="RNA_pol_sigma_r2"/>
</dbReference>
<comment type="caution">
    <text evidence="7">The sequence shown here is derived from an EMBL/GenBank/DDBJ whole genome shotgun (WGS) entry which is preliminary data.</text>
</comment>
<name>A0A4Q5IYT4_9ACTN</name>
<dbReference type="AlphaFoldDB" id="A0A4Q5IYT4"/>
<evidence type="ECO:0000256" key="3">
    <source>
        <dbReference type="ARBA" id="ARBA00023082"/>
    </source>
</evidence>
<sequence length="198" mass="22251">MTLVGRATEAFTRFRDGDRPALDELVATVTPLLWRTVRETGLDVAASEDVVQTVWLALLRKADSIREPGTVVKWLITTARREAWRVSKRVRAEAGRTGGVLGVDDEEQLDLPEQREALPDETVFRTTEQRRLWEHVQLLPPRCRQLISVIAFADRPDYSHIAESLGMPVGSIGPTRGRCLAKLRAQLSSDPEWEGQLS</sequence>
<dbReference type="SUPFAM" id="SSF88946">
    <property type="entry name" value="Sigma2 domain of RNA polymerase sigma factors"/>
    <property type="match status" value="1"/>
</dbReference>
<dbReference type="Pfam" id="PF04542">
    <property type="entry name" value="Sigma70_r2"/>
    <property type="match status" value="1"/>
</dbReference>
<keyword evidence="4" id="KW-0238">DNA-binding</keyword>
<dbReference type="NCBIfam" id="TIGR02937">
    <property type="entry name" value="sigma70-ECF"/>
    <property type="match status" value="1"/>
</dbReference>
<organism evidence="7 8">
    <name type="scientific">Nocardioides iriomotensis</name>
    <dbReference type="NCBI Taxonomy" id="715784"/>
    <lineage>
        <taxon>Bacteria</taxon>
        <taxon>Bacillati</taxon>
        <taxon>Actinomycetota</taxon>
        <taxon>Actinomycetes</taxon>
        <taxon>Propionibacteriales</taxon>
        <taxon>Nocardioidaceae</taxon>
        <taxon>Nocardioides</taxon>
    </lineage>
</organism>
<evidence type="ECO:0000313" key="8">
    <source>
        <dbReference type="Proteomes" id="UP000291189"/>
    </source>
</evidence>
<dbReference type="GO" id="GO:0016987">
    <property type="term" value="F:sigma factor activity"/>
    <property type="evidence" value="ECO:0007669"/>
    <property type="project" value="UniProtKB-KW"/>
</dbReference>
<dbReference type="GO" id="GO:0003677">
    <property type="term" value="F:DNA binding"/>
    <property type="evidence" value="ECO:0007669"/>
    <property type="project" value="UniProtKB-KW"/>
</dbReference>
<evidence type="ECO:0000256" key="1">
    <source>
        <dbReference type="ARBA" id="ARBA00010641"/>
    </source>
</evidence>
<dbReference type="Gene3D" id="1.10.1740.10">
    <property type="match status" value="1"/>
</dbReference>
<reference evidence="7 8" key="1">
    <citation type="submission" date="2019-01" db="EMBL/GenBank/DDBJ databases">
        <title>Nocardioides guangzhouensis sp. nov., an actinobacterium isolated from soil.</title>
        <authorList>
            <person name="Fu Y."/>
            <person name="Cai Y."/>
            <person name="Lin Z."/>
            <person name="Chen P."/>
        </authorList>
    </citation>
    <scope>NUCLEOTIDE SEQUENCE [LARGE SCALE GENOMIC DNA]</scope>
    <source>
        <strain evidence="7 8">NBRC 105384</strain>
    </source>
</reference>
<dbReference type="Proteomes" id="UP000291189">
    <property type="component" value="Unassembled WGS sequence"/>
</dbReference>
<evidence type="ECO:0000313" key="7">
    <source>
        <dbReference type="EMBL" id="RYU10221.1"/>
    </source>
</evidence>
<evidence type="ECO:0000256" key="5">
    <source>
        <dbReference type="ARBA" id="ARBA00023163"/>
    </source>
</evidence>
<dbReference type="SUPFAM" id="SSF88659">
    <property type="entry name" value="Sigma3 and sigma4 domains of RNA polymerase sigma factors"/>
    <property type="match status" value="1"/>
</dbReference>
<evidence type="ECO:0000256" key="4">
    <source>
        <dbReference type="ARBA" id="ARBA00023125"/>
    </source>
</evidence>
<dbReference type="PANTHER" id="PTHR43133">
    <property type="entry name" value="RNA POLYMERASE ECF-TYPE SIGMA FACTO"/>
    <property type="match status" value="1"/>
</dbReference>
<dbReference type="InterPro" id="IPR013324">
    <property type="entry name" value="RNA_pol_sigma_r3/r4-like"/>
</dbReference>
<keyword evidence="3" id="KW-0731">Sigma factor</keyword>
<comment type="similarity">
    <text evidence="1">Belongs to the sigma-70 factor family. ECF subfamily.</text>
</comment>
<proteinExistence type="inferred from homology"/>
<dbReference type="PANTHER" id="PTHR43133:SF8">
    <property type="entry name" value="RNA POLYMERASE SIGMA FACTOR HI_1459-RELATED"/>
    <property type="match status" value="1"/>
</dbReference>
<feature type="domain" description="RNA polymerase sigma-70 region 2" evidence="6">
    <location>
        <begin position="25"/>
        <end position="84"/>
    </location>
</feature>
<dbReference type="InterPro" id="IPR039425">
    <property type="entry name" value="RNA_pol_sigma-70-like"/>
</dbReference>
<dbReference type="GO" id="GO:0006352">
    <property type="term" value="P:DNA-templated transcription initiation"/>
    <property type="evidence" value="ECO:0007669"/>
    <property type="project" value="InterPro"/>
</dbReference>
<dbReference type="InterPro" id="IPR014284">
    <property type="entry name" value="RNA_pol_sigma-70_dom"/>
</dbReference>
<dbReference type="EMBL" id="SDPU01000032">
    <property type="protein sequence ID" value="RYU10221.1"/>
    <property type="molecule type" value="Genomic_DNA"/>
</dbReference>
<keyword evidence="8" id="KW-1185">Reference proteome</keyword>
<keyword evidence="5" id="KW-0804">Transcription</keyword>
<dbReference type="InterPro" id="IPR036388">
    <property type="entry name" value="WH-like_DNA-bd_sf"/>
</dbReference>
<keyword evidence="2" id="KW-0805">Transcription regulation</keyword>